<organism evidence="1 2">
    <name type="scientific">Cymbomonas tetramitiformis</name>
    <dbReference type="NCBI Taxonomy" id="36881"/>
    <lineage>
        <taxon>Eukaryota</taxon>
        <taxon>Viridiplantae</taxon>
        <taxon>Chlorophyta</taxon>
        <taxon>Pyramimonadophyceae</taxon>
        <taxon>Pyramimonadales</taxon>
        <taxon>Pyramimonadaceae</taxon>
        <taxon>Cymbomonas</taxon>
    </lineage>
</organism>
<evidence type="ECO:0000313" key="2">
    <source>
        <dbReference type="Proteomes" id="UP001190700"/>
    </source>
</evidence>
<keyword evidence="2" id="KW-1185">Reference proteome</keyword>
<sequence length="448" mass="48966">MEGGESEINLLVTSSPRIDGGQWGGDDVAYQLNRLGKAVAELSSATAVVVGVASARLDAKNTTAESGGEGGGGGVDEYELLNMKDELKNKLAPLQEAVSALEKKADGYDGVAVAHTAQLEEIEKLIGHINVRNDNMQGEIMARNEIEKMLGEQRESSVREFQVAMRRVDQLMDGQQELEGKMLNKDDVLSTQYLEKCLGELSNDFASSMQRDHSEVMRLLDEKAPMDTIGGIERKFSQRLMQMEAILMKGVKGLDERASLALMKKADILQLERLKDKLELFIASQASAQHNNAGHGAAAQIGEHCLTCANQVSSPPHGSPAKAVQMRNSKGFERGELPNMMPTGTWHNTFGGRTQSIALVGARGQQGAIAIAQVEEQGQPPRVVMGLLHVIQDTWRKLWILPQSHLHLTKLNKKVQGQILLRVSDHLEIILSLRHPEISGYQMTATAV</sequence>
<reference evidence="1 2" key="1">
    <citation type="journal article" date="2015" name="Genome Biol. Evol.">
        <title>Comparative Genomics of a Bacterivorous Green Alga Reveals Evolutionary Causalities and Consequences of Phago-Mixotrophic Mode of Nutrition.</title>
        <authorList>
            <person name="Burns J.A."/>
            <person name="Paasch A."/>
            <person name="Narechania A."/>
            <person name="Kim E."/>
        </authorList>
    </citation>
    <scope>NUCLEOTIDE SEQUENCE [LARGE SCALE GENOMIC DNA]</scope>
    <source>
        <strain evidence="1 2">PLY_AMNH</strain>
    </source>
</reference>
<gene>
    <name evidence="1" type="ORF">CYMTET_46104</name>
</gene>
<dbReference type="AlphaFoldDB" id="A0AAE0BYC4"/>
<protein>
    <submittedName>
        <fullName evidence="1">Uncharacterized protein</fullName>
    </submittedName>
</protein>
<name>A0AAE0BYC4_9CHLO</name>
<accession>A0AAE0BYC4</accession>
<evidence type="ECO:0000313" key="1">
    <source>
        <dbReference type="EMBL" id="KAK3244279.1"/>
    </source>
</evidence>
<dbReference type="Proteomes" id="UP001190700">
    <property type="component" value="Unassembled WGS sequence"/>
</dbReference>
<dbReference type="EMBL" id="LGRX02032007">
    <property type="protein sequence ID" value="KAK3244279.1"/>
    <property type="molecule type" value="Genomic_DNA"/>
</dbReference>
<comment type="caution">
    <text evidence="1">The sequence shown here is derived from an EMBL/GenBank/DDBJ whole genome shotgun (WGS) entry which is preliminary data.</text>
</comment>
<proteinExistence type="predicted"/>